<dbReference type="PANTHER" id="PTHR46638">
    <property type="entry name" value="CORRINOID ADENOSYLTRANSFERASE"/>
    <property type="match status" value="1"/>
</dbReference>
<dbReference type="NCBIfam" id="TIGR00708">
    <property type="entry name" value="cobA"/>
    <property type="match status" value="1"/>
</dbReference>
<gene>
    <name evidence="1" type="ORF">HMPREF1219_00844</name>
</gene>
<comment type="caution">
    <text evidence="1">The sequence shown here is derived from an EMBL/GenBank/DDBJ whole genome shotgun (WGS) entry which is preliminary data.</text>
</comment>
<dbReference type="Gene3D" id="3.40.50.300">
    <property type="entry name" value="P-loop containing nucleotide triphosphate hydrolases"/>
    <property type="match status" value="1"/>
</dbReference>
<keyword evidence="1" id="KW-0808">Transferase</keyword>
<dbReference type="InterPro" id="IPR003724">
    <property type="entry name" value="CblAdoTrfase_CobA"/>
</dbReference>
<dbReference type="GO" id="GO:0009236">
    <property type="term" value="P:cobalamin biosynthetic process"/>
    <property type="evidence" value="ECO:0007669"/>
    <property type="project" value="InterPro"/>
</dbReference>
<dbReference type="PIRSF" id="PIRSF015617">
    <property type="entry name" value="Adensltrnsf_CobA"/>
    <property type="match status" value="1"/>
</dbReference>
<dbReference type="EMBL" id="ATBY01000010">
    <property type="protein sequence ID" value="EPD69899.1"/>
    <property type="molecule type" value="Genomic_DNA"/>
</dbReference>
<dbReference type="SUPFAM" id="SSF52540">
    <property type="entry name" value="P-loop containing nucleoside triphosphate hydrolases"/>
    <property type="match status" value="1"/>
</dbReference>
<dbReference type="eggNOG" id="COG2109">
    <property type="taxonomic scope" value="Bacteria"/>
</dbReference>
<dbReference type="Pfam" id="PF02572">
    <property type="entry name" value="CobA_CobO_BtuR"/>
    <property type="match status" value="1"/>
</dbReference>
<evidence type="ECO:0000313" key="1">
    <source>
        <dbReference type="EMBL" id="EPD69899.1"/>
    </source>
</evidence>
<accession>S3A0L7</accession>
<dbReference type="Proteomes" id="UP000014408">
    <property type="component" value="Unassembled WGS sequence"/>
</dbReference>
<dbReference type="InterPro" id="IPR027417">
    <property type="entry name" value="P-loop_NTPase"/>
</dbReference>
<dbReference type="PANTHER" id="PTHR46638:SF1">
    <property type="entry name" value="CORRINOID ADENOSYLTRANSFERASE"/>
    <property type="match status" value="1"/>
</dbReference>
<dbReference type="NCBIfam" id="NF004637">
    <property type="entry name" value="PRK05986.1"/>
    <property type="match status" value="1"/>
</dbReference>
<organism evidence="1 2">
    <name type="scientific">Corynebacterium pyruviciproducens ATCC BAA-1742</name>
    <dbReference type="NCBI Taxonomy" id="1125779"/>
    <lineage>
        <taxon>Bacteria</taxon>
        <taxon>Bacillati</taxon>
        <taxon>Actinomycetota</taxon>
        <taxon>Actinomycetes</taxon>
        <taxon>Mycobacteriales</taxon>
        <taxon>Corynebacteriaceae</taxon>
        <taxon>Corynebacterium</taxon>
    </lineage>
</organism>
<sequence>MFTGDGKGKSTAAFGMALRAYNQKFSIGVFQFVKSPKWKVGEEAVFTTLAGLEGAPAVEWHKMGQGWSWIKKKSDGIDPAEAAKQGWDEVKRRLANETHDFYLLDEFTYPIEWGWIDIDDVCHTLTHRPGTQHVVMTGRRAHPRLIEVADLVTEMRKIKHPMDEGRKGQKGIEW</sequence>
<dbReference type="CDD" id="cd00561">
    <property type="entry name" value="CobA_ACA"/>
    <property type="match status" value="1"/>
</dbReference>
<dbReference type="AlphaFoldDB" id="S3A0L7"/>
<keyword evidence="2" id="KW-1185">Reference proteome</keyword>
<dbReference type="HOGENOM" id="CLU_088595_0_1_11"/>
<proteinExistence type="predicted"/>
<dbReference type="PATRIC" id="fig|1125779.3.peg.828"/>
<reference evidence="1 2" key="1">
    <citation type="submission" date="2013-05" db="EMBL/GenBank/DDBJ databases">
        <title>The Genome Sequence of Corynebacterium pyruviciproducens 1773O (ATCC BAA-1742).</title>
        <authorList>
            <consortium name="The Broad Institute Genomics Platform"/>
            <person name="Earl A."/>
            <person name="Ward D."/>
            <person name="Feldgarden M."/>
            <person name="Gevers D."/>
            <person name="Tong J."/>
            <person name="Walker B."/>
            <person name="Young S."/>
            <person name="Zeng Q."/>
            <person name="Gargeya S."/>
            <person name="Fitzgerald M."/>
            <person name="Haas B."/>
            <person name="Abouelleil A."/>
            <person name="Allen A.W."/>
            <person name="Alvarado L."/>
            <person name="Arachchi H.M."/>
            <person name="Berlin A.M."/>
            <person name="Chapman S.B."/>
            <person name="Gainer-Dewar J."/>
            <person name="Goldberg J."/>
            <person name="Griggs A."/>
            <person name="Gujja S."/>
            <person name="Hansen M."/>
            <person name="Howarth C."/>
            <person name="Imamovic A."/>
            <person name="Ireland A."/>
            <person name="Larimer J."/>
            <person name="McCowan C."/>
            <person name="Murphy C."/>
            <person name="Pearson M."/>
            <person name="Poon T.W."/>
            <person name="Priest M."/>
            <person name="Roberts A."/>
            <person name="Saif S."/>
            <person name="Shea T."/>
            <person name="Sisk P."/>
            <person name="Sykes S."/>
            <person name="Wortman J."/>
            <person name="Nusbaum C."/>
            <person name="Birren B."/>
        </authorList>
    </citation>
    <scope>NUCLEOTIDE SEQUENCE [LARGE SCALE GENOMIC DNA]</scope>
    <source>
        <strain evidence="1 2">ATCC BAA-1742</strain>
    </source>
</reference>
<dbReference type="STRING" id="1125779.HMPREF1219_00844"/>
<dbReference type="GO" id="GO:0005524">
    <property type="term" value="F:ATP binding"/>
    <property type="evidence" value="ECO:0007669"/>
    <property type="project" value="InterPro"/>
</dbReference>
<name>S3A0L7_9CORY</name>
<evidence type="ECO:0000313" key="2">
    <source>
        <dbReference type="Proteomes" id="UP000014408"/>
    </source>
</evidence>
<dbReference type="GO" id="GO:0008817">
    <property type="term" value="F:corrinoid adenosyltransferase activity"/>
    <property type="evidence" value="ECO:0007669"/>
    <property type="project" value="InterPro"/>
</dbReference>
<protein>
    <submittedName>
        <fullName evidence="1">Cob(I)yrinic acid a,c-diamide adenosyltransferase</fullName>
    </submittedName>
</protein>